<dbReference type="EC" id="3.7.1.3" evidence="4 5"/>
<dbReference type="GO" id="GO:0019805">
    <property type="term" value="P:quinolinate biosynthetic process"/>
    <property type="evidence" value="ECO:0007669"/>
    <property type="project" value="UniProtKB-UniRule"/>
</dbReference>
<dbReference type="PANTHER" id="PTHR14084:SF0">
    <property type="entry name" value="KYNURENINASE"/>
    <property type="match status" value="1"/>
</dbReference>
<evidence type="ECO:0000256" key="5">
    <source>
        <dbReference type="NCBIfam" id="TIGR01814"/>
    </source>
</evidence>
<feature type="binding site" evidence="4">
    <location>
        <position position="104"/>
    </location>
    <ligand>
        <name>pyridoxal 5'-phosphate</name>
        <dbReference type="ChEBI" id="CHEBI:597326"/>
    </ligand>
</feature>
<dbReference type="GO" id="GO:0009435">
    <property type="term" value="P:NAD+ biosynthetic process"/>
    <property type="evidence" value="ECO:0007669"/>
    <property type="project" value="UniProtKB-UniRule"/>
</dbReference>
<comment type="catalytic activity">
    <reaction evidence="4 6">
        <text>L-kynurenine + H2O = anthranilate + L-alanine + H(+)</text>
        <dbReference type="Rhea" id="RHEA:16813"/>
        <dbReference type="ChEBI" id="CHEBI:15377"/>
        <dbReference type="ChEBI" id="CHEBI:15378"/>
        <dbReference type="ChEBI" id="CHEBI:16567"/>
        <dbReference type="ChEBI" id="CHEBI:57959"/>
        <dbReference type="ChEBI" id="CHEBI:57972"/>
        <dbReference type="EC" id="3.7.1.3"/>
    </reaction>
</comment>
<comment type="similarity">
    <text evidence="4 6">Belongs to the kynureninase family.</text>
</comment>
<keyword evidence="2 4" id="KW-0378">Hydrolase</keyword>
<dbReference type="GO" id="GO:0030429">
    <property type="term" value="F:kynureninase activity"/>
    <property type="evidence" value="ECO:0007669"/>
    <property type="project" value="UniProtKB-UniRule"/>
</dbReference>
<comment type="function">
    <text evidence="4 6">Catalyzes the cleavage of L-kynurenine (L-Kyn) and L-3-hydroxykynurenine (L-3OHKyn) into anthranilic acid (AA) and 3-hydroxyanthranilic acid (3-OHAA), respectively.</text>
</comment>
<dbReference type="PANTHER" id="PTHR14084">
    <property type="entry name" value="KYNURENINASE"/>
    <property type="match status" value="1"/>
</dbReference>
<dbReference type="NCBIfam" id="TIGR01814">
    <property type="entry name" value="kynureninase"/>
    <property type="match status" value="1"/>
</dbReference>
<evidence type="ECO:0000256" key="4">
    <source>
        <dbReference type="HAMAP-Rule" id="MF_01970"/>
    </source>
</evidence>
<feature type="binding site" evidence="4">
    <location>
        <position position="103"/>
    </location>
    <ligand>
        <name>pyridoxal 5'-phosphate</name>
        <dbReference type="ChEBI" id="CHEBI:597326"/>
    </ligand>
</feature>
<dbReference type="UniPathway" id="UPA00253">
    <property type="reaction ID" value="UER00329"/>
</dbReference>
<dbReference type="EMBL" id="LT906462">
    <property type="protein sequence ID" value="SNV55176.1"/>
    <property type="molecule type" value="Genomic_DNA"/>
</dbReference>
<keyword evidence="3 4" id="KW-0663">Pyridoxal phosphate</keyword>
<dbReference type="GO" id="GO:0043420">
    <property type="term" value="P:anthranilate metabolic process"/>
    <property type="evidence" value="ECO:0007669"/>
    <property type="project" value="TreeGrafter"/>
</dbReference>
<comment type="caution">
    <text evidence="4">Lacks conserved residue(s) required for the propagation of feature annotation.</text>
</comment>
<evidence type="ECO:0000256" key="1">
    <source>
        <dbReference type="ARBA" id="ARBA00022642"/>
    </source>
</evidence>
<dbReference type="HAMAP" id="MF_01970">
    <property type="entry name" value="Kynureninase"/>
    <property type="match status" value="1"/>
</dbReference>
<dbReference type="OrthoDB" id="9812626at2"/>
<sequence>MEYNFQVDKEFAQDLDKQDKLNHIRDRFYVKDDEIYMDGNSLGLASKDAEESLLTMLDVWKNEGIKLWNIEQGKYYEYARRLGKDMAGLIGANPDEVITVGSTTSNIHQAISTLYKPTHDRYKILVDDLNFPTDRYAVDSQVRLHGYEVSEAVKVVKSADGIFIDEEAVIEAMTDDVALILLPTVLYRSAQVLDMEKLTKAAHARGILIGWDLCHAIGAIEMNFSTFEPDFAVWCTYKYLSGGPGSTAGLYINKKHFDKSPGLTGWFGNKDETQFQLLHEFDHQQDASGWQIGTPNLLSMAPLAGSLNIFKEVGMSRIREKSLHITAYMMYLIDEKLNQYGYKVENAREDSRRGGHVCLTHDEGYRISQALRDKGVVPDYREPNVIRLAPVALYNTYEEVYRVIEILEEIVKEDIYKDYSTKRHTVI</sequence>
<comment type="catalytic activity">
    <reaction evidence="6">
        <text>3-hydroxy-L-kynurenine + H2O = 3-hydroxyanthranilate + L-alanine + H(+)</text>
        <dbReference type="Rhea" id="RHEA:25143"/>
        <dbReference type="ChEBI" id="CHEBI:15377"/>
        <dbReference type="ChEBI" id="CHEBI:15378"/>
        <dbReference type="ChEBI" id="CHEBI:36559"/>
        <dbReference type="ChEBI" id="CHEBI:57972"/>
        <dbReference type="ChEBI" id="CHEBI:58125"/>
        <dbReference type="EC" id="3.7.1.3"/>
    </reaction>
</comment>
<comment type="subunit">
    <text evidence="4 6">Homodimer.</text>
</comment>
<comment type="cofactor">
    <cofactor evidence="4 6">
        <name>pyridoxal 5'-phosphate</name>
        <dbReference type="ChEBI" id="CHEBI:597326"/>
    </cofactor>
</comment>
<dbReference type="GO" id="GO:0030170">
    <property type="term" value="F:pyridoxal phosphate binding"/>
    <property type="evidence" value="ECO:0007669"/>
    <property type="project" value="UniProtKB-UniRule"/>
</dbReference>
<dbReference type="GO" id="GO:0005737">
    <property type="term" value="C:cytoplasm"/>
    <property type="evidence" value="ECO:0007669"/>
    <property type="project" value="UniProtKB-UniRule"/>
</dbReference>
<dbReference type="RefSeq" id="WP_095085382.1">
    <property type="nucleotide sequence ID" value="NZ_BMDM01000009.1"/>
</dbReference>
<evidence type="ECO:0000256" key="6">
    <source>
        <dbReference type="PIRNR" id="PIRNR038800"/>
    </source>
</evidence>
<gene>
    <name evidence="4 7" type="primary">kynU</name>
    <name evidence="7" type="ORF">SAMEA4384403_00151</name>
</gene>
<evidence type="ECO:0000313" key="7">
    <source>
        <dbReference type="EMBL" id="SNV55176.1"/>
    </source>
</evidence>
<feature type="binding site" evidence="4">
    <location>
        <position position="215"/>
    </location>
    <ligand>
        <name>pyridoxal 5'-phosphate</name>
        <dbReference type="ChEBI" id="CHEBI:597326"/>
    </ligand>
</feature>
<feature type="binding site" evidence="4">
    <location>
        <position position="266"/>
    </location>
    <ligand>
        <name>pyridoxal 5'-phosphate</name>
        <dbReference type="ChEBI" id="CHEBI:597326"/>
    </ligand>
</feature>
<feature type="binding site" evidence="4">
    <location>
        <position position="294"/>
    </location>
    <ligand>
        <name>pyridoxal 5'-phosphate</name>
        <dbReference type="ChEBI" id="CHEBI:597326"/>
    </ligand>
</feature>
<organism evidence="7 8">
    <name type="scientific">Mammaliicoccus stepanovicii</name>
    <dbReference type="NCBI Taxonomy" id="643214"/>
    <lineage>
        <taxon>Bacteria</taxon>
        <taxon>Bacillati</taxon>
        <taxon>Bacillota</taxon>
        <taxon>Bacilli</taxon>
        <taxon>Bacillales</taxon>
        <taxon>Staphylococcaceae</taxon>
        <taxon>Mammaliicoccus</taxon>
    </lineage>
</organism>
<dbReference type="SUPFAM" id="SSF53383">
    <property type="entry name" value="PLP-dependent transferases"/>
    <property type="match status" value="1"/>
</dbReference>
<dbReference type="InterPro" id="IPR015424">
    <property type="entry name" value="PyrdxlP-dep_Trfase"/>
</dbReference>
<dbReference type="InterPro" id="IPR015422">
    <property type="entry name" value="PyrdxlP-dep_Trfase_small"/>
</dbReference>
<dbReference type="InterPro" id="IPR010111">
    <property type="entry name" value="Kynureninase"/>
</dbReference>
<dbReference type="Proteomes" id="UP000242084">
    <property type="component" value="Chromosome 1"/>
</dbReference>
<dbReference type="UniPathway" id="UPA00334">
    <property type="reaction ID" value="UER00455"/>
</dbReference>
<feature type="binding site" evidence="4">
    <location>
        <position position="212"/>
    </location>
    <ligand>
        <name>pyridoxal 5'-phosphate</name>
        <dbReference type="ChEBI" id="CHEBI:597326"/>
    </ligand>
</feature>
<comment type="pathway">
    <text evidence="4 6">Amino-acid degradation; L-kynurenine degradation; L-alanine and anthranilate from L-kynurenine: step 1/1.</text>
</comment>
<evidence type="ECO:0000313" key="8">
    <source>
        <dbReference type="Proteomes" id="UP000242084"/>
    </source>
</evidence>
<name>A0A239Y9X0_9STAP</name>
<keyword evidence="8" id="KW-1185">Reference proteome</keyword>
<dbReference type="Pfam" id="PF22580">
    <property type="entry name" value="KYNU_C"/>
    <property type="match status" value="1"/>
</dbReference>
<dbReference type="GO" id="GO:0097053">
    <property type="term" value="P:L-kynurenine catabolic process"/>
    <property type="evidence" value="ECO:0007669"/>
    <property type="project" value="UniProtKB-UniRule"/>
</dbReference>
<dbReference type="AlphaFoldDB" id="A0A239Y9X0"/>
<comment type="pathway">
    <text evidence="4 6">Cofactor biosynthesis; NAD(+) biosynthesis; quinolinate from L-kynurenine: step 2/3.</text>
</comment>
<dbReference type="GO" id="GO:0019441">
    <property type="term" value="P:L-tryptophan catabolic process to kynurenine"/>
    <property type="evidence" value="ECO:0007669"/>
    <property type="project" value="TreeGrafter"/>
</dbReference>
<dbReference type="Gene3D" id="3.40.640.10">
    <property type="entry name" value="Type I PLP-dependent aspartate aminotransferase-like (Major domain)"/>
    <property type="match status" value="1"/>
</dbReference>
<feature type="binding site" evidence="4">
    <location>
        <position position="237"/>
    </location>
    <ligand>
        <name>pyridoxal 5'-phosphate</name>
        <dbReference type="ChEBI" id="CHEBI:597326"/>
    </ligand>
</feature>
<keyword evidence="1 4" id="KW-0662">Pyridine nucleotide biosynthesis</keyword>
<dbReference type="InterPro" id="IPR015421">
    <property type="entry name" value="PyrdxlP-dep_Trfase_major"/>
</dbReference>
<dbReference type="KEGG" id="sste:SAMEA4384403_0151"/>
<accession>A0A239Y9X0</accession>
<reference evidence="7 8" key="1">
    <citation type="submission" date="2017-06" db="EMBL/GenBank/DDBJ databases">
        <authorList>
            <consortium name="Pathogen Informatics"/>
        </authorList>
    </citation>
    <scope>NUCLEOTIDE SEQUENCE [LARGE SCALE GENOMIC DNA]</scope>
    <source>
        <strain evidence="7 8">NCTC13839</strain>
    </source>
</reference>
<protein>
    <recommendedName>
        <fullName evidence="4 5">Kynureninase</fullName>
        <ecNumber evidence="4 5">3.7.1.3</ecNumber>
    </recommendedName>
    <alternativeName>
        <fullName evidence="4">L-kynurenine hydrolase</fullName>
    </alternativeName>
</protein>
<evidence type="ECO:0000256" key="2">
    <source>
        <dbReference type="ARBA" id="ARBA00022801"/>
    </source>
</evidence>
<dbReference type="Gene3D" id="3.90.1150.10">
    <property type="entry name" value="Aspartate Aminotransferase, domain 1"/>
    <property type="match status" value="1"/>
</dbReference>
<dbReference type="PIRSF" id="PIRSF038800">
    <property type="entry name" value="KYNU"/>
    <property type="match status" value="1"/>
</dbReference>
<feature type="binding site" evidence="4">
    <location>
        <begin position="131"/>
        <end position="134"/>
    </location>
    <ligand>
        <name>pyridoxal 5'-phosphate</name>
        <dbReference type="ChEBI" id="CHEBI:597326"/>
    </ligand>
</feature>
<evidence type="ECO:0000256" key="3">
    <source>
        <dbReference type="ARBA" id="ARBA00022898"/>
    </source>
</evidence>
<proteinExistence type="inferred from homology"/>
<feature type="modified residue" description="N6-(pyridoxal phosphate)lysine" evidence="4">
    <location>
        <position position="238"/>
    </location>
</feature>